<dbReference type="GO" id="GO:0046872">
    <property type="term" value="F:metal ion binding"/>
    <property type="evidence" value="ECO:0007669"/>
    <property type="project" value="UniProtKB-KW"/>
</dbReference>
<dbReference type="FunFam" id="3.20.20.70:FF:000008">
    <property type="entry name" value="Dual-specificity RNA methyltransferase RlmN"/>
    <property type="match status" value="1"/>
</dbReference>
<dbReference type="PIRSF" id="PIRSF006004">
    <property type="entry name" value="CHP00048"/>
    <property type="match status" value="1"/>
</dbReference>
<dbReference type="GO" id="GO:0019843">
    <property type="term" value="F:rRNA binding"/>
    <property type="evidence" value="ECO:0007669"/>
    <property type="project" value="UniProtKB-UniRule"/>
</dbReference>
<dbReference type="InterPro" id="IPR040072">
    <property type="entry name" value="Methyltransferase_A"/>
</dbReference>
<dbReference type="PANTHER" id="PTHR30544:SF5">
    <property type="entry name" value="RADICAL SAM CORE DOMAIN-CONTAINING PROTEIN"/>
    <property type="match status" value="1"/>
</dbReference>
<dbReference type="NCBIfam" id="TIGR00048">
    <property type="entry name" value="rRNA_mod_RlmN"/>
    <property type="match status" value="1"/>
</dbReference>
<reference evidence="17" key="1">
    <citation type="submission" date="2018-02" db="EMBL/GenBank/DDBJ databases">
        <title>Genome sequencing of Solimonas sp. HR-BB.</title>
        <authorList>
            <person name="Lee Y."/>
            <person name="Jeon C.O."/>
        </authorList>
    </citation>
    <scope>NUCLEOTIDE SEQUENCE [LARGE SCALE GENOMIC DNA]</scope>
    <source>
        <strain evidence="17">HR-E</strain>
    </source>
</reference>
<evidence type="ECO:0000256" key="2">
    <source>
        <dbReference type="ARBA" id="ARBA00007544"/>
    </source>
</evidence>
<keyword evidence="3 14" id="KW-0004">4Fe-4S</keyword>
<accession>A0A2P6AUC1</accession>
<dbReference type="GO" id="GO:0030488">
    <property type="term" value="P:tRNA methylation"/>
    <property type="evidence" value="ECO:0007669"/>
    <property type="project" value="UniProtKB-UniRule"/>
</dbReference>
<keyword evidence="10 14" id="KW-0479">Metal-binding</keyword>
<dbReference type="InterPro" id="IPR058240">
    <property type="entry name" value="rSAM_sf"/>
</dbReference>
<feature type="binding site" evidence="14">
    <location>
        <position position="238"/>
    </location>
    <ligand>
        <name>S-adenosyl-L-methionine</name>
        <dbReference type="ChEBI" id="CHEBI:59789"/>
    </ligand>
</feature>
<comment type="cofactor">
    <cofactor evidence="14">
        <name>[4Fe-4S] cluster</name>
        <dbReference type="ChEBI" id="CHEBI:49883"/>
    </cofactor>
    <text evidence="14">Binds 1 [4Fe-4S] cluster. The cluster is coordinated with 3 cysteines and an exchangeable S-adenosyl-L-methionine.</text>
</comment>
<keyword evidence="4 14" id="KW-0963">Cytoplasm</keyword>
<dbReference type="OrthoDB" id="9793973at2"/>
<dbReference type="CDD" id="cd01335">
    <property type="entry name" value="Radical_SAM"/>
    <property type="match status" value="1"/>
</dbReference>
<dbReference type="InterPro" id="IPR004383">
    <property type="entry name" value="rRNA_lsu_MTrfase_RlmN/Cfr"/>
</dbReference>
<dbReference type="Pfam" id="PF04055">
    <property type="entry name" value="Radical_SAM"/>
    <property type="match status" value="1"/>
</dbReference>
<comment type="function">
    <text evidence="14">Specifically methylates position 2 of adenine 2503 in 23S rRNA and position 2 of adenine 37 in tRNAs. m2A2503 modification seems to play a crucial role in the proofreading step occurring at the peptidyl transferase center and thus would serve to optimize ribosomal fidelity.</text>
</comment>
<evidence type="ECO:0000256" key="5">
    <source>
        <dbReference type="ARBA" id="ARBA00022552"/>
    </source>
</evidence>
<keyword evidence="5 14" id="KW-0698">rRNA processing</keyword>
<dbReference type="SFLD" id="SFLDG01062">
    <property type="entry name" value="methyltransferase_(Class_A)"/>
    <property type="match status" value="1"/>
</dbReference>
<dbReference type="Proteomes" id="UP000243900">
    <property type="component" value="Unassembled WGS sequence"/>
</dbReference>
<dbReference type="GO" id="GO:0051539">
    <property type="term" value="F:4 iron, 4 sulfur cluster binding"/>
    <property type="evidence" value="ECO:0007669"/>
    <property type="project" value="UniProtKB-UniRule"/>
</dbReference>
<dbReference type="Gene3D" id="1.10.150.530">
    <property type="match status" value="1"/>
</dbReference>
<feature type="binding site" evidence="14">
    <location>
        <position position="142"/>
    </location>
    <ligand>
        <name>[4Fe-4S] cluster</name>
        <dbReference type="ChEBI" id="CHEBI:49883"/>
        <note>4Fe-4S-S-AdoMet</note>
    </ligand>
</feature>
<feature type="binding site" evidence="14">
    <location>
        <position position="149"/>
    </location>
    <ligand>
        <name>[4Fe-4S] cluster</name>
        <dbReference type="ChEBI" id="CHEBI:49883"/>
        <note>4Fe-4S-S-AdoMet</note>
    </ligand>
</feature>
<dbReference type="Gene3D" id="3.20.20.70">
    <property type="entry name" value="Aldolase class I"/>
    <property type="match status" value="1"/>
</dbReference>
<evidence type="ECO:0000256" key="14">
    <source>
        <dbReference type="HAMAP-Rule" id="MF_01849"/>
    </source>
</evidence>
<dbReference type="EC" id="2.1.1.192" evidence="14"/>
<evidence type="ECO:0000313" key="16">
    <source>
        <dbReference type="EMBL" id="PQA49382.1"/>
    </source>
</evidence>
<comment type="catalytic activity">
    <reaction evidence="14">
        <text>adenosine(2503) in 23S rRNA + 2 reduced [2Fe-2S]-[ferredoxin] + 2 S-adenosyl-L-methionine = 2-methyladenosine(2503) in 23S rRNA + 5'-deoxyadenosine + L-methionine + 2 oxidized [2Fe-2S]-[ferredoxin] + S-adenosyl-L-homocysteine</text>
        <dbReference type="Rhea" id="RHEA:42916"/>
        <dbReference type="Rhea" id="RHEA-COMP:10000"/>
        <dbReference type="Rhea" id="RHEA-COMP:10001"/>
        <dbReference type="Rhea" id="RHEA-COMP:10152"/>
        <dbReference type="Rhea" id="RHEA-COMP:10282"/>
        <dbReference type="ChEBI" id="CHEBI:17319"/>
        <dbReference type="ChEBI" id="CHEBI:33737"/>
        <dbReference type="ChEBI" id="CHEBI:33738"/>
        <dbReference type="ChEBI" id="CHEBI:57844"/>
        <dbReference type="ChEBI" id="CHEBI:57856"/>
        <dbReference type="ChEBI" id="CHEBI:59789"/>
        <dbReference type="ChEBI" id="CHEBI:74411"/>
        <dbReference type="ChEBI" id="CHEBI:74497"/>
        <dbReference type="EC" id="2.1.1.192"/>
    </reaction>
</comment>
<feature type="active site" description="Proton acceptor" evidence="14">
    <location>
        <position position="122"/>
    </location>
</feature>
<evidence type="ECO:0000256" key="11">
    <source>
        <dbReference type="ARBA" id="ARBA00023004"/>
    </source>
</evidence>
<dbReference type="HAMAP" id="MF_01849">
    <property type="entry name" value="RNA_methyltr_RlmN"/>
    <property type="match status" value="1"/>
</dbReference>
<keyword evidence="9 14" id="KW-0819">tRNA processing</keyword>
<dbReference type="InterPro" id="IPR007197">
    <property type="entry name" value="rSAM"/>
</dbReference>
<evidence type="ECO:0000256" key="4">
    <source>
        <dbReference type="ARBA" id="ARBA00022490"/>
    </source>
</evidence>
<dbReference type="GO" id="GO:0000049">
    <property type="term" value="F:tRNA binding"/>
    <property type="evidence" value="ECO:0007669"/>
    <property type="project" value="UniProtKB-UniRule"/>
</dbReference>
<dbReference type="PROSITE" id="PS51918">
    <property type="entry name" value="RADICAL_SAM"/>
    <property type="match status" value="1"/>
</dbReference>
<dbReference type="SFLD" id="SFLDF00275">
    <property type="entry name" value="adenosine_C2_methyltransferase"/>
    <property type="match status" value="1"/>
</dbReference>
<evidence type="ECO:0000313" key="17">
    <source>
        <dbReference type="Proteomes" id="UP000243900"/>
    </source>
</evidence>
<comment type="similarity">
    <text evidence="2 14">Belongs to the radical SAM superfamily. RlmN family.</text>
</comment>
<evidence type="ECO:0000256" key="6">
    <source>
        <dbReference type="ARBA" id="ARBA00022603"/>
    </source>
</evidence>
<keyword evidence="13 14" id="KW-1015">Disulfide bond</keyword>
<feature type="active site" description="S-methylcysteine intermediate" evidence="14">
    <location>
        <position position="385"/>
    </location>
</feature>
<dbReference type="GO" id="GO:0070040">
    <property type="term" value="F:rRNA (adenine(2503)-C2-)-methyltransferase activity"/>
    <property type="evidence" value="ECO:0007669"/>
    <property type="project" value="UniProtKB-UniRule"/>
</dbReference>
<keyword evidence="8 14" id="KW-0949">S-adenosyl-L-methionine</keyword>
<feature type="binding site" evidence="14">
    <location>
        <begin position="206"/>
        <end position="207"/>
    </location>
    <ligand>
        <name>S-adenosyl-L-methionine</name>
        <dbReference type="ChEBI" id="CHEBI:59789"/>
    </ligand>
</feature>
<dbReference type="InterPro" id="IPR013785">
    <property type="entry name" value="Aldolase_TIM"/>
</dbReference>
<dbReference type="Pfam" id="PF21016">
    <property type="entry name" value="RlmN_N"/>
    <property type="match status" value="1"/>
</dbReference>
<feature type="binding site" evidence="14">
    <location>
        <position position="342"/>
    </location>
    <ligand>
        <name>S-adenosyl-L-methionine</name>
        <dbReference type="ChEBI" id="CHEBI:59789"/>
    </ligand>
</feature>
<keyword evidence="17" id="KW-1185">Reference proteome</keyword>
<evidence type="ECO:0000256" key="7">
    <source>
        <dbReference type="ARBA" id="ARBA00022679"/>
    </source>
</evidence>
<comment type="miscellaneous">
    <text evidence="14">Reaction proceeds by a ping-pong mechanism involving intermediate methylation of a conserved cysteine residue.</text>
</comment>
<dbReference type="GO" id="GO:0070475">
    <property type="term" value="P:rRNA base methylation"/>
    <property type="evidence" value="ECO:0007669"/>
    <property type="project" value="UniProtKB-UniRule"/>
</dbReference>
<sequence length="416" mass="46272">MSEATPAVVTATSALANAAAPQAGTPVADASARVNLLGMSRQQMEDFFATIGEKKFRAGQVMKWIHQQGVSDFAEMTNLAKSLRVKLEQFAEVRAPEVTYKHFSADGTRKWVIKVGENAMVETVLIPDGDRKTLCVSSQVGCALDCSFCSTGKQGFQRDLTPAEIIGQVWIANKSYLDEGEFSGRNAQGELTRTRALTNVVMMGMGEPLLNFDAVVPAMDLMLDDFAYGLSKRRVTLSTSGVVPMLDKLTQTMDVSLAVSLHAPNDELRDELVPINRKYPLKDLMASCRRWLVHHQGSEVGRRKVTMEYVMLDGVNDQDVHARQLIELLRDVPSKINLIPFNPFPHAPYGSTPRARIVEFQNQLIRAGFTCTIRTTRGDDIDAACGQLVGQVKDRTRRAERWQARNRDNEILRTRN</sequence>
<evidence type="ECO:0000259" key="15">
    <source>
        <dbReference type="PROSITE" id="PS51918"/>
    </source>
</evidence>
<proteinExistence type="inferred from homology"/>
<comment type="subcellular location">
    <subcellularLocation>
        <location evidence="1 14">Cytoplasm</location>
    </subcellularLocation>
</comment>
<organism evidence="16 17">
    <name type="scientific">Amnimonas aquatica</name>
    <dbReference type="NCBI Taxonomy" id="2094561"/>
    <lineage>
        <taxon>Bacteria</taxon>
        <taxon>Pseudomonadati</taxon>
        <taxon>Pseudomonadota</taxon>
        <taxon>Gammaproteobacteria</taxon>
        <taxon>Moraxellales</taxon>
        <taxon>Moraxellaceae</taxon>
        <taxon>Amnimonas</taxon>
    </lineage>
</organism>
<protein>
    <recommendedName>
        <fullName evidence="14">Dual-specificity RNA methyltransferase RlmN</fullName>
        <ecNumber evidence="14">2.1.1.192</ecNumber>
    </recommendedName>
    <alternativeName>
        <fullName evidence="14">23S rRNA (adenine(2503)-C(2))-methyltransferase</fullName>
    </alternativeName>
    <alternativeName>
        <fullName evidence="14">23S rRNA m2A2503 methyltransferase</fullName>
    </alternativeName>
    <alternativeName>
        <fullName evidence="14">Ribosomal RNA large subunit methyltransferase N</fullName>
    </alternativeName>
    <alternativeName>
        <fullName evidence="14">tRNA (adenine(37)-C(2))-methyltransferase</fullName>
    </alternativeName>
    <alternativeName>
        <fullName evidence="14">tRNA m2A37 methyltransferase</fullName>
    </alternativeName>
</protein>
<dbReference type="EMBL" id="PTQZ01000030">
    <property type="protein sequence ID" value="PQA49382.1"/>
    <property type="molecule type" value="Genomic_DNA"/>
</dbReference>
<feature type="binding site" evidence="14">
    <location>
        <begin position="260"/>
        <end position="262"/>
    </location>
    <ligand>
        <name>S-adenosyl-L-methionine</name>
        <dbReference type="ChEBI" id="CHEBI:59789"/>
    </ligand>
</feature>
<comment type="catalytic activity">
    <reaction evidence="14">
        <text>adenosine(37) in tRNA + 2 reduced [2Fe-2S]-[ferredoxin] + 2 S-adenosyl-L-methionine = 2-methyladenosine(37) in tRNA + 5'-deoxyadenosine + L-methionine + 2 oxidized [2Fe-2S]-[ferredoxin] + S-adenosyl-L-homocysteine</text>
        <dbReference type="Rhea" id="RHEA:43332"/>
        <dbReference type="Rhea" id="RHEA-COMP:10000"/>
        <dbReference type="Rhea" id="RHEA-COMP:10001"/>
        <dbReference type="Rhea" id="RHEA-COMP:10162"/>
        <dbReference type="Rhea" id="RHEA-COMP:10485"/>
        <dbReference type="ChEBI" id="CHEBI:17319"/>
        <dbReference type="ChEBI" id="CHEBI:33737"/>
        <dbReference type="ChEBI" id="CHEBI:33738"/>
        <dbReference type="ChEBI" id="CHEBI:57844"/>
        <dbReference type="ChEBI" id="CHEBI:57856"/>
        <dbReference type="ChEBI" id="CHEBI:59789"/>
        <dbReference type="ChEBI" id="CHEBI:74411"/>
        <dbReference type="ChEBI" id="CHEBI:74497"/>
        <dbReference type="EC" id="2.1.1.192"/>
    </reaction>
</comment>
<dbReference type="PANTHER" id="PTHR30544">
    <property type="entry name" value="23S RRNA METHYLTRANSFERASE"/>
    <property type="match status" value="1"/>
</dbReference>
<feature type="binding site" evidence="14">
    <location>
        <position position="146"/>
    </location>
    <ligand>
        <name>[4Fe-4S] cluster</name>
        <dbReference type="ChEBI" id="CHEBI:49883"/>
        <note>4Fe-4S-S-AdoMet</note>
    </ligand>
</feature>
<evidence type="ECO:0000256" key="10">
    <source>
        <dbReference type="ARBA" id="ARBA00022723"/>
    </source>
</evidence>
<evidence type="ECO:0000256" key="3">
    <source>
        <dbReference type="ARBA" id="ARBA00022485"/>
    </source>
</evidence>
<evidence type="ECO:0000256" key="8">
    <source>
        <dbReference type="ARBA" id="ARBA00022691"/>
    </source>
</evidence>
<keyword evidence="7 14" id="KW-0808">Transferase</keyword>
<evidence type="ECO:0000256" key="12">
    <source>
        <dbReference type="ARBA" id="ARBA00023014"/>
    </source>
</evidence>
<dbReference type="InterPro" id="IPR027492">
    <property type="entry name" value="RNA_MTrfase_RlmN"/>
</dbReference>
<comment type="caution">
    <text evidence="16">The sequence shown here is derived from an EMBL/GenBank/DDBJ whole genome shotgun (WGS) entry which is preliminary data.</text>
</comment>
<dbReference type="SFLD" id="SFLDS00029">
    <property type="entry name" value="Radical_SAM"/>
    <property type="match status" value="1"/>
</dbReference>
<dbReference type="GO" id="GO:0002935">
    <property type="term" value="F:tRNA (adenine(37)-C2)-methyltransferase activity"/>
    <property type="evidence" value="ECO:0007669"/>
    <property type="project" value="UniProtKB-UniRule"/>
</dbReference>
<feature type="domain" description="Radical SAM core" evidence="15">
    <location>
        <begin position="128"/>
        <end position="380"/>
    </location>
</feature>
<keyword evidence="11 14" id="KW-0408">Iron</keyword>
<gene>
    <name evidence="14 16" type="primary">rlmN</name>
    <name evidence="16" type="ORF">C5O18_02535</name>
</gene>
<keyword evidence="12 14" id="KW-0411">Iron-sulfur</keyword>
<keyword evidence="6 14" id="KW-0489">Methyltransferase</keyword>
<dbReference type="FunFam" id="1.10.150.530:FF:000003">
    <property type="entry name" value="Dual-specificity RNA methyltransferase RlmN"/>
    <property type="match status" value="1"/>
</dbReference>
<comment type="caution">
    <text evidence="14">Lacks conserved residue(s) required for the propagation of feature annotation.</text>
</comment>
<evidence type="ECO:0000256" key="13">
    <source>
        <dbReference type="ARBA" id="ARBA00023157"/>
    </source>
</evidence>
<name>A0A2P6AUC1_9GAMM</name>
<evidence type="ECO:0000256" key="9">
    <source>
        <dbReference type="ARBA" id="ARBA00022694"/>
    </source>
</evidence>
<dbReference type="AlphaFoldDB" id="A0A2P6AUC1"/>
<dbReference type="SUPFAM" id="SSF102114">
    <property type="entry name" value="Radical SAM enzymes"/>
    <property type="match status" value="1"/>
</dbReference>
<evidence type="ECO:0000256" key="1">
    <source>
        <dbReference type="ARBA" id="ARBA00004496"/>
    </source>
</evidence>
<dbReference type="GO" id="GO:0005737">
    <property type="term" value="C:cytoplasm"/>
    <property type="evidence" value="ECO:0007669"/>
    <property type="project" value="UniProtKB-SubCell"/>
</dbReference>
<dbReference type="InterPro" id="IPR048641">
    <property type="entry name" value="RlmN_N"/>
</dbReference>
<dbReference type="RefSeq" id="WP_105191296.1">
    <property type="nucleotide sequence ID" value="NZ_PTQZ01000030.1"/>
</dbReference>